<evidence type="ECO:0000256" key="2">
    <source>
        <dbReference type="SAM" id="SignalP"/>
    </source>
</evidence>
<keyword evidence="5" id="KW-1185">Reference proteome</keyword>
<dbReference type="PATRIC" id="fig|391937.3.peg.1075"/>
<accession>K2MS61</accession>
<keyword evidence="2" id="KW-0732">Signal</keyword>
<dbReference type="InterPro" id="IPR005546">
    <property type="entry name" value="Autotransporte_beta"/>
</dbReference>
<dbReference type="PROSITE" id="PS51208">
    <property type="entry name" value="AUTOTRANSPORTER"/>
    <property type="match status" value="1"/>
</dbReference>
<feature type="region of interest" description="Disordered" evidence="1">
    <location>
        <begin position="398"/>
        <end position="487"/>
    </location>
</feature>
<feature type="compositionally biased region" description="Gly residues" evidence="1">
    <location>
        <begin position="402"/>
        <end position="487"/>
    </location>
</feature>
<organism evidence="4 5">
    <name type="scientific">Nitratireductor pacificus pht-3B</name>
    <dbReference type="NCBI Taxonomy" id="391937"/>
    <lineage>
        <taxon>Bacteria</taxon>
        <taxon>Pseudomonadati</taxon>
        <taxon>Pseudomonadota</taxon>
        <taxon>Alphaproteobacteria</taxon>
        <taxon>Hyphomicrobiales</taxon>
        <taxon>Phyllobacteriaceae</taxon>
        <taxon>Nitratireductor</taxon>
    </lineage>
</organism>
<gene>
    <name evidence="4" type="ORF">NA2_05236</name>
</gene>
<reference evidence="4 5" key="1">
    <citation type="journal article" date="2012" name="J. Bacteriol.">
        <title>Genome Sequence of Nitratireductor pacificus Type Strain pht-3B.</title>
        <authorList>
            <person name="Lai Q."/>
            <person name="Li G."/>
            <person name="Shao Z."/>
        </authorList>
    </citation>
    <scope>NUCLEOTIDE SEQUENCE [LARGE SCALE GENOMIC DNA]</scope>
    <source>
        <strain evidence="5">pht-3B</strain>
    </source>
</reference>
<feature type="signal peptide" evidence="2">
    <location>
        <begin position="1"/>
        <end position="28"/>
    </location>
</feature>
<name>K2MS61_9HYPH</name>
<dbReference type="eggNOG" id="COG5563">
    <property type="taxonomic scope" value="Bacteria"/>
</dbReference>
<dbReference type="Proteomes" id="UP000006786">
    <property type="component" value="Unassembled WGS sequence"/>
</dbReference>
<dbReference type="EMBL" id="AMRM01000004">
    <property type="protein sequence ID" value="EKF20167.1"/>
    <property type="molecule type" value="Genomic_DNA"/>
</dbReference>
<sequence length="804" mass="81104">MKAGKYKGLLQTTALVSLSLLTALPGFADDTASINRDITPAQDTRDYYGDDDPADDAFSSSLTERALIGGISADGSSFVGTVYRGYAKSVYSGFVWTAEEGVQPVGDRDPDAPLNASQYYTAAGISADGKVIVGKAAPGVSGGDFGQRAYRWTAAGGFQLLGSLPGQSNLFSEATAVSGDGKVAVGYVGATGGEAFRWSEEDGMQSLGWLEGRSEAGNDKALAASYDGSVIVGSALSSSSKFQAFHWTEEAGMVALPTLAAYSSSNNTATATGISWDGRIVVGHSLKGYMNQAVRWVDGDIFSLGGLGGASSSLSKAYGISGNGHVIVGEVSGNDSRTNGFRWSEEEGMLTVEDWLRASGATIESNFPGRSEITLTAEATNEDGSVVVGLTRDDKVYIARGTGTGPSGSGTGGGDTGGGETGGGETGGGETGGGETGGGETGGGETGGGETGGGETGGGETGGGNTGGGNTGGGNTGGGNTGGGNTGGGNGGGSGLITLEDLGASIGTSGAAKTSVVNSLGIILNGAGSRPLDHRVPDGKFTMWVGGDWGRDDHGGRDGVLGLGEVGLGYNFGPLQLNGVAGYTGLDQDTILGGTTEVRAGYVKLEALGQITGDQNSGLWGVVTATGLWGKADITRNYLVGGGLIDSSSGRTDVEGYGIRGRLQWENLLPYVSPYGELSYAHTCMGGYTEAGGAFAAGFNKLCDSSTEVRYGIDAKLPITEQLRLIGTLEGVHRFESSGSNVTGQVIGLGGFDLGAAAYQQDWLRAGAGFEVDISGSTLSVMGNATTKGEASNAWVAANWRVTF</sequence>
<feature type="domain" description="Autotransporter" evidence="3">
    <location>
        <begin position="536"/>
        <end position="804"/>
    </location>
</feature>
<feature type="chain" id="PRO_5003861532" description="Autotransporter domain-containing protein" evidence="2">
    <location>
        <begin position="29"/>
        <end position="804"/>
    </location>
</feature>
<dbReference type="InterPro" id="IPR036709">
    <property type="entry name" value="Autotransporte_beta_dom_sf"/>
</dbReference>
<evidence type="ECO:0000313" key="4">
    <source>
        <dbReference type="EMBL" id="EKF20167.1"/>
    </source>
</evidence>
<proteinExistence type="predicted"/>
<dbReference type="STRING" id="391937.NA2_05236"/>
<evidence type="ECO:0000313" key="5">
    <source>
        <dbReference type="Proteomes" id="UP000006786"/>
    </source>
</evidence>
<dbReference type="AlphaFoldDB" id="K2MS61"/>
<dbReference type="SMART" id="SM00869">
    <property type="entry name" value="Autotransporter"/>
    <property type="match status" value="1"/>
</dbReference>
<dbReference type="Gene3D" id="2.40.128.130">
    <property type="entry name" value="Autotransporter beta-domain"/>
    <property type="match status" value="1"/>
</dbReference>
<protein>
    <recommendedName>
        <fullName evidence="3">Autotransporter domain-containing protein</fullName>
    </recommendedName>
</protein>
<dbReference type="SUPFAM" id="SSF103515">
    <property type="entry name" value="Autotransporter"/>
    <property type="match status" value="1"/>
</dbReference>
<evidence type="ECO:0000259" key="3">
    <source>
        <dbReference type="PROSITE" id="PS51208"/>
    </source>
</evidence>
<evidence type="ECO:0000256" key="1">
    <source>
        <dbReference type="SAM" id="MobiDB-lite"/>
    </source>
</evidence>
<comment type="caution">
    <text evidence="4">The sequence shown here is derived from an EMBL/GenBank/DDBJ whole genome shotgun (WGS) entry which is preliminary data.</text>
</comment>